<gene>
    <name evidence="2" type="ORF">MUN68_009650</name>
</gene>
<evidence type="ECO:0000313" key="2">
    <source>
        <dbReference type="EMBL" id="WCO00335.1"/>
    </source>
</evidence>
<keyword evidence="3" id="KW-1185">Reference proteome</keyword>
<dbReference type="EMBL" id="CP116221">
    <property type="protein sequence ID" value="WCO00335.1"/>
    <property type="molecule type" value="Genomic_DNA"/>
</dbReference>
<evidence type="ECO:0000313" key="3">
    <source>
        <dbReference type="Proteomes" id="UP001202717"/>
    </source>
</evidence>
<protein>
    <recommendedName>
        <fullName evidence="4">Lipocalin-like domain-containing protein</fullName>
    </recommendedName>
</protein>
<organism evidence="2 3">
    <name type="scientific">Psychroserpens ponticola</name>
    <dbReference type="NCBI Taxonomy" id="2932268"/>
    <lineage>
        <taxon>Bacteria</taxon>
        <taxon>Pseudomonadati</taxon>
        <taxon>Bacteroidota</taxon>
        <taxon>Flavobacteriia</taxon>
        <taxon>Flavobacteriales</taxon>
        <taxon>Flavobacteriaceae</taxon>
        <taxon>Psychroserpens</taxon>
    </lineage>
</organism>
<sequence length="177" mass="20079">MKVIFKLFLALFLFNMSSCSSDDSKDDGKVGDVVTIEGVWKLTALAVESSFDFNNDGVYSRNLFEETPCYLDDFINFRADGSVNIVSALTNISVDVTSSTDYEHVYECLDGLDQESSWIKEGNLVTVENGSTDLEGYIFENTLIVTLRDTFEIEMFDGTNYFYQEEDIVLEYTKVQE</sequence>
<dbReference type="RefSeq" id="WP_249997098.1">
    <property type="nucleotide sequence ID" value="NZ_CP116221.1"/>
</dbReference>
<evidence type="ECO:0008006" key="4">
    <source>
        <dbReference type="Google" id="ProtNLM"/>
    </source>
</evidence>
<feature type="chain" id="PRO_5046251201" description="Lipocalin-like domain-containing protein" evidence="1">
    <location>
        <begin position="22"/>
        <end position="177"/>
    </location>
</feature>
<feature type="signal peptide" evidence="1">
    <location>
        <begin position="1"/>
        <end position="21"/>
    </location>
</feature>
<dbReference type="Proteomes" id="UP001202717">
    <property type="component" value="Chromosome"/>
</dbReference>
<evidence type="ECO:0000256" key="1">
    <source>
        <dbReference type="SAM" id="SignalP"/>
    </source>
</evidence>
<keyword evidence="1" id="KW-0732">Signal</keyword>
<name>A0ABY7RUJ3_9FLAO</name>
<accession>A0ABY7RUJ3</accession>
<proteinExistence type="predicted"/>
<reference evidence="2 3" key="1">
    <citation type="submission" date="2023-01" db="EMBL/GenBank/DDBJ databases">
        <title>Psychroserpens ponticola sp. nov., isolated from seawater.</title>
        <authorList>
            <person name="Kristyanto S."/>
            <person name="Jung J."/>
            <person name="Kim J.M."/>
            <person name="Jeon C.O."/>
        </authorList>
    </citation>
    <scope>NUCLEOTIDE SEQUENCE [LARGE SCALE GENOMIC DNA]</scope>
    <source>
        <strain evidence="2 3">MSW6</strain>
    </source>
</reference>